<feature type="compositionally biased region" description="Acidic residues" evidence="1">
    <location>
        <begin position="1167"/>
        <end position="1185"/>
    </location>
</feature>
<sequence length="1859" mass="215858">MADNFKVCILNPNDNDVKRTLVFGSVRPDVYKGELTMSDQRIFLDDTIQTIKNKILMALGLNEVSYKELHLFAYFQQTMRTDKKEIQRDANYVLTIYNQITQNDSAKYPFTRDIMKHFLSNFLIDTEKREKLTKTQYTYEDLLDVYKKQPIKKILGRQFADSVNHLFSVNPFQCSTLYNNPDAMLYSTENSVLLDFGILRDSTIYVCLASDVFEYARNNSLSEKDMCSMYYPFLFASDITNSSELEQRKEELKAESRQNIPDDLVKLYETVKMFYDIKLANPFLIYSREGIVQFDIGIKTDFINLLPLDSIFKNIHATENIPFIKYNPGFRRANMFRLYSKQTYTNGRRKPYLQTSEIIKISKETGKSGEISLYTSITFNGELVKLFVDFQKDGSLRVHAILENPLMAEQLEELLQTGLNPVIQSINQFIEPIGYDIRLFTNLTDSFIQIYKLQYTSSLKINKLSDYDLNKYRSCLSSLFTVENSNINSATGAKFRFKRVANFQEMSPIDEFITMEKNNNYVEVEELVGMVAKEFGLDEETAKDHVIKFYTKYTITNNRTNETSGFPVSLKSIASENLLVLTIDNITSIQYVPLLKIYMDSILRIFHSPTTVMKNVQTLCSRKVNFNEVEKKVFDTIILPTEKPSELDETFFKKTIDKELDDDDDDDMYGLDTDDMYGGAPDINPDGFKLKNPNPFQKRIEDRDPELIKYSKGEKTNQFSRTCRGEVNRQPVMLNEEEKNQIDDTDRANGKFTDWNELLTNAAIKAPDDIKPYIKTLASWNENIIKRKDELIESRKNAIATKQEKIDRQISALKQVPMAKPQFELFLKKEIFKQDDDADVDKKNDKLKAKELFARIDKSKLDESIDNLKVTEVDPTNKSIFNAMQKPYPDTDAKFESAVKKIMRAKRSVVKQQKDDSEFQKIWNLLEPMKGSYLSSISLSADPDKKFWYICPRYWSLKENRSLTNEEVEQLTTLTEEQVKQLFETKKSELSGRKEEAVKQIFILKKDVVASSGKKWTKFLMKDGKLVLKDDKPIEQKCRIRAIDEKTGYQLSFEPNDIKDTIPMEAVRNSEEFFLQPQFIIPYKSEVVPDGAYIYEFAHPEEHFDAKGEYIPHFPGLIKNLKSKYDFPCCFKRDDANLGDFVNVDVEKEKDEPKKKKDKKDKKVEVEAEAEADAEEEAEAEEEEKEKEKEKENKEKKADKEKEKKREEPEVDIFKAQYTAASNKYPIQQNRWGVLPLKVQDFFEVDNLKCVDDDDKLVSKLKYPCLKRYGVELSTTQSIVACFADIYASVNDMKQAPSIEEMRKIISDAVTLDYFTSYNNNTLASIFRPDSNTADVSKYQDTMFYKEINPSDEPQVKTRDNIINAYENFIKFINDPSSKIDHTYMWDIMTKPNELLFPSDKFPDGINLVIFEINKDSGAIELVCPTNQYSDSKWMSDKKQTLFLIKQDVFYEPVYLQFMEDKHNTIITKLFADATIDGVDMAKALVRIRKLNDTCKPKYSIPNASYKGRALSAIETINKLRENNYDISTLNQVVNYQFKTVGFQLPIGEKTMFLPCAPSATINDTYFIFVDYTEIWNDYKTTLQLLMSMDKSFNCVPNRKVMNRNNVIGFLTVFNQFIKVTDSITNEASIEIDNALGIKLLPINGGDYLAADKKVTTNQPPDENRIDTIKQLSIESNAYNLFRSAVRNLLSYYENRRAKLNIHRIIKRKDYGYHEKIDRIERIIKMVTKEDVVFGDVSKSSGYQCLYDKETKCPIELPKKNLINGKDNSVRYFIRIADELVRYNRVRSFIMEPKYYLNVSNVNYKINSNEILLLDSAINAAYLNDTNVFSVNEYIRNITYEIAEPDPDKSQRYVNRLVL</sequence>
<evidence type="ECO:0000313" key="2">
    <source>
        <dbReference type="EMBL" id="QHT34960.1"/>
    </source>
</evidence>
<evidence type="ECO:0000256" key="1">
    <source>
        <dbReference type="SAM" id="MobiDB-lite"/>
    </source>
</evidence>
<reference evidence="2" key="1">
    <citation type="journal article" date="2020" name="Nature">
        <title>Giant virus diversity and host interactions through global metagenomics.</title>
        <authorList>
            <person name="Schulz F."/>
            <person name="Roux S."/>
            <person name="Paez-Espino D."/>
            <person name="Jungbluth S."/>
            <person name="Walsh D.A."/>
            <person name="Denef V.J."/>
            <person name="McMahon K.D."/>
            <person name="Konstantinidis K.T."/>
            <person name="Eloe-Fadrosh E.A."/>
            <person name="Kyrpides N.C."/>
            <person name="Woyke T."/>
        </authorList>
    </citation>
    <scope>NUCLEOTIDE SEQUENCE</scope>
    <source>
        <strain evidence="2">GVMAG-M-3300009180-1</strain>
    </source>
</reference>
<proteinExistence type="predicted"/>
<feature type="compositionally biased region" description="Basic and acidic residues" evidence="1">
    <location>
        <begin position="1149"/>
        <end position="1166"/>
    </location>
</feature>
<name>A0A6C0F4D7_9ZZZZ</name>
<organism evidence="2">
    <name type="scientific">viral metagenome</name>
    <dbReference type="NCBI Taxonomy" id="1070528"/>
    <lineage>
        <taxon>unclassified sequences</taxon>
        <taxon>metagenomes</taxon>
        <taxon>organismal metagenomes</taxon>
    </lineage>
</organism>
<dbReference type="EMBL" id="MN739011">
    <property type="protein sequence ID" value="QHT34960.1"/>
    <property type="molecule type" value="Genomic_DNA"/>
</dbReference>
<protein>
    <submittedName>
        <fullName evidence="2">Uncharacterized protein</fullName>
    </submittedName>
</protein>
<feature type="compositionally biased region" description="Basic and acidic residues" evidence="1">
    <location>
        <begin position="1186"/>
        <end position="1206"/>
    </location>
</feature>
<accession>A0A6C0F4D7</accession>
<feature type="region of interest" description="Disordered" evidence="1">
    <location>
        <begin position="1149"/>
        <end position="1206"/>
    </location>
</feature>